<dbReference type="InParanoid" id="A0A1X7TU65"/>
<dbReference type="Pfam" id="PF00001">
    <property type="entry name" value="7tm_1"/>
    <property type="match status" value="1"/>
</dbReference>
<feature type="transmembrane region" description="Helical" evidence="15">
    <location>
        <begin position="52"/>
        <end position="78"/>
    </location>
</feature>
<evidence type="ECO:0000256" key="5">
    <source>
        <dbReference type="ARBA" id="ARBA00022692"/>
    </source>
</evidence>
<dbReference type="AlphaFoldDB" id="A0A1X7TU65"/>
<evidence type="ECO:0000313" key="17">
    <source>
        <dbReference type="EnsemblMetazoa" id="Aqu2.1.18583_001"/>
    </source>
</evidence>
<evidence type="ECO:0000256" key="3">
    <source>
        <dbReference type="ARBA" id="ARBA00022473"/>
    </source>
</evidence>
<keyword evidence="9 15" id="KW-0472">Membrane</keyword>
<dbReference type="SUPFAM" id="SSF81321">
    <property type="entry name" value="Family A G protein-coupled receptor-like"/>
    <property type="match status" value="2"/>
</dbReference>
<evidence type="ECO:0000259" key="16">
    <source>
        <dbReference type="PROSITE" id="PS50262"/>
    </source>
</evidence>
<reference evidence="17" key="1">
    <citation type="submission" date="2017-05" db="UniProtKB">
        <authorList>
            <consortium name="EnsemblMetazoa"/>
        </authorList>
    </citation>
    <scope>IDENTIFICATION</scope>
</reference>
<evidence type="ECO:0000256" key="10">
    <source>
        <dbReference type="ARBA" id="ARBA00023157"/>
    </source>
</evidence>
<keyword evidence="4" id="KW-1003">Cell membrane</keyword>
<feature type="transmembrane region" description="Helical" evidence="15">
    <location>
        <begin position="135"/>
        <end position="160"/>
    </location>
</feature>
<feature type="transmembrane region" description="Helical" evidence="15">
    <location>
        <begin position="288"/>
        <end position="318"/>
    </location>
</feature>
<dbReference type="PRINTS" id="PR00237">
    <property type="entry name" value="GPCRRHODOPSN"/>
</dbReference>
<dbReference type="PROSITE" id="PS50262">
    <property type="entry name" value="G_PROTEIN_RECEP_F1_2"/>
    <property type="match status" value="1"/>
</dbReference>
<dbReference type="PANTHER" id="PTHR22752:SF10">
    <property type="entry name" value="G-PROTEIN COUPLED RECEPTOR 161"/>
    <property type="match status" value="1"/>
</dbReference>
<keyword evidence="12" id="KW-0325">Glycoprotein</keyword>
<keyword evidence="5 15" id="KW-0812">Transmembrane</keyword>
<dbReference type="InterPro" id="IPR017452">
    <property type="entry name" value="GPCR_Rhodpsn_7TM"/>
</dbReference>
<feature type="transmembrane region" description="Helical" evidence="15">
    <location>
        <begin position="338"/>
        <end position="363"/>
    </location>
</feature>
<dbReference type="InterPro" id="IPR000276">
    <property type="entry name" value="GPCR_Rhodpsn"/>
</dbReference>
<dbReference type="EnsemblMetazoa" id="Aqu2.1.18583_001">
    <property type="protein sequence ID" value="Aqu2.1.18583_001"/>
    <property type="gene ID" value="Aqu2.1.18583"/>
</dbReference>
<evidence type="ECO:0000256" key="15">
    <source>
        <dbReference type="SAM" id="Phobius"/>
    </source>
</evidence>
<evidence type="ECO:0000256" key="12">
    <source>
        <dbReference type="ARBA" id="ARBA00023180"/>
    </source>
</evidence>
<evidence type="ECO:0000256" key="1">
    <source>
        <dbReference type="ARBA" id="ARBA00004309"/>
    </source>
</evidence>
<evidence type="ECO:0000256" key="13">
    <source>
        <dbReference type="ARBA" id="ARBA00023224"/>
    </source>
</evidence>
<evidence type="ECO:0000256" key="7">
    <source>
        <dbReference type="ARBA" id="ARBA00023040"/>
    </source>
</evidence>
<dbReference type="OrthoDB" id="10071887at2759"/>
<feature type="transmembrane region" description="Helical" evidence="15">
    <location>
        <begin position="15"/>
        <end position="40"/>
    </location>
</feature>
<keyword evidence="7" id="KW-0297">G-protein coupled receptor</keyword>
<feature type="domain" description="G-protein coupled receptors family 1 profile" evidence="16">
    <location>
        <begin position="30"/>
        <end position="304"/>
    </location>
</feature>
<dbReference type="PANTHER" id="PTHR22752">
    <property type="entry name" value="G PROTEIN-COUPLED RECEPTOR"/>
    <property type="match status" value="1"/>
</dbReference>
<evidence type="ECO:0000256" key="11">
    <source>
        <dbReference type="ARBA" id="ARBA00023170"/>
    </source>
</evidence>
<organism evidence="17">
    <name type="scientific">Amphimedon queenslandica</name>
    <name type="common">Sponge</name>
    <dbReference type="NCBI Taxonomy" id="400682"/>
    <lineage>
        <taxon>Eukaryota</taxon>
        <taxon>Metazoa</taxon>
        <taxon>Porifera</taxon>
        <taxon>Demospongiae</taxon>
        <taxon>Heteroscleromorpha</taxon>
        <taxon>Haplosclerida</taxon>
        <taxon>Niphatidae</taxon>
        <taxon>Amphimedon</taxon>
    </lineage>
</organism>
<protein>
    <recommendedName>
        <fullName evidence="16">G-protein coupled receptors family 1 profile domain-containing protein</fullName>
    </recommendedName>
</protein>
<dbReference type="STRING" id="400682.A0A1X7TU65"/>
<dbReference type="FunCoup" id="A0A1X7TU65">
    <property type="interactions" value="69"/>
</dbReference>
<dbReference type="GO" id="GO:0060170">
    <property type="term" value="C:ciliary membrane"/>
    <property type="evidence" value="ECO:0007669"/>
    <property type="project" value="UniProtKB-SubCell"/>
</dbReference>
<keyword evidence="13" id="KW-0807">Transducer</keyword>
<name>A0A1X7TU65_AMPQE</name>
<keyword evidence="14" id="KW-0966">Cell projection</keyword>
<keyword evidence="10" id="KW-1015">Disulfide bond</keyword>
<dbReference type="CDD" id="cd00637">
    <property type="entry name" value="7tm_classA_rhodopsin-like"/>
    <property type="match status" value="1"/>
</dbReference>
<keyword evidence="3" id="KW-0217">Developmental protein</keyword>
<keyword evidence="6 15" id="KW-1133">Transmembrane helix</keyword>
<feature type="transmembrane region" description="Helical" evidence="15">
    <location>
        <begin position="180"/>
        <end position="207"/>
    </location>
</feature>
<keyword evidence="11" id="KW-0675">Receptor</keyword>
<accession>A0A1X7TU65</accession>
<sequence>MENKFTFTGEFSGPAVAAVLTVEMILALIANGVVLSITLYQRKSWKQSSTIFFTSLILAHLVLNVLYLPFTIIALAAGEWIFGSTDDEKTRTCSFCSFTALCILLIIVMTVAAISFDRFLFIVKPHLHKQFMRPWVALTLTIAIWTLSAVLSSTPFYGLGNFNFDELLGFCFPLWISVDFIVYSLIIALLLFSVIIVTSVWTLCFTHRFITQQSQLSNDDTYGSKKKWLLGIFGSMLLVYGICFLPIANPIVQSYFRPEIKTALIANSVVLFITLYQKKSWKQSSTIFFTSLILAHLVLNLLLWFGASVITITLAAISFDQFFFIVKPHLHKQFMRPWVALTLTIAIWILSAVLSSGPFSVYIK</sequence>
<comment type="subcellular location">
    <subcellularLocation>
        <location evidence="2">Cell membrane</location>
        <topology evidence="2">Multi-pass membrane protein</topology>
    </subcellularLocation>
    <subcellularLocation>
        <location evidence="1">Cell projection</location>
        <location evidence="1">Cilium membrane</location>
    </subcellularLocation>
</comment>
<proteinExistence type="predicted"/>
<evidence type="ECO:0000256" key="2">
    <source>
        <dbReference type="ARBA" id="ARBA00004651"/>
    </source>
</evidence>
<evidence type="ECO:0000256" key="9">
    <source>
        <dbReference type="ARBA" id="ARBA00023136"/>
    </source>
</evidence>
<feature type="transmembrane region" description="Helical" evidence="15">
    <location>
        <begin position="228"/>
        <end position="248"/>
    </location>
</feature>
<dbReference type="GO" id="GO:0004930">
    <property type="term" value="F:G protein-coupled receptor activity"/>
    <property type="evidence" value="ECO:0007669"/>
    <property type="project" value="UniProtKB-KW"/>
</dbReference>
<evidence type="ECO:0000256" key="14">
    <source>
        <dbReference type="ARBA" id="ARBA00023273"/>
    </source>
</evidence>
<evidence type="ECO:0000256" key="4">
    <source>
        <dbReference type="ARBA" id="ARBA00022475"/>
    </source>
</evidence>
<keyword evidence="8" id="KW-0969">Cilium</keyword>
<feature type="transmembrane region" description="Helical" evidence="15">
    <location>
        <begin position="98"/>
        <end position="123"/>
    </location>
</feature>
<evidence type="ECO:0000256" key="6">
    <source>
        <dbReference type="ARBA" id="ARBA00022989"/>
    </source>
</evidence>
<dbReference type="Gene3D" id="1.20.1070.10">
    <property type="entry name" value="Rhodopsin 7-helix transmembrane proteins"/>
    <property type="match status" value="2"/>
</dbReference>
<feature type="transmembrane region" description="Helical" evidence="15">
    <location>
        <begin position="260"/>
        <end position="276"/>
    </location>
</feature>
<evidence type="ECO:0000256" key="8">
    <source>
        <dbReference type="ARBA" id="ARBA00023069"/>
    </source>
</evidence>